<reference evidence="10 11" key="1">
    <citation type="submission" date="2016-10" db="EMBL/GenBank/DDBJ databases">
        <authorList>
            <person name="de Groot N.N."/>
        </authorList>
    </citation>
    <scope>NUCLEOTIDE SEQUENCE [LARGE SCALE GENOMIC DNA]</scope>
    <source>
        <strain evidence="10 11">A52C2</strain>
    </source>
</reference>
<dbReference type="InterPro" id="IPR050490">
    <property type="entry name" value="Bact_solute-bd_prot1"/>
</dbReference>
<keyword evidence="5 9" id="KW-0732">Signal</keyword>
<keyword evidence="3" id="KW-0813">Transport</keyword>
<dbReference type="InterPro" id="IPR006059">
    <property type="entry name" value="SBP"/>
</dbReference>
<dbReference type="GO" id="GO:0042597">
    <property type="term" value="C:periplasmic space"/>
    <property type="evidence" value="ECO:0007669"/>
    <property type="project" value="UniProtKB-SubCell"/>
</dbReference>
<evidence type="ECO:0000256" key="1">
    <source>
        <dbReference type="ARBA" id="ARBA00004418"/>
    </source>
</evidence>
<evidence type="ECO:0000256" key="5">
    <source>
        <dbReference type="ARBA" id="ARBA00022729"/>
    </source>
</evidence>
<evidence type="ECO:0000256" key="9">
    <source>
        <dbReference type="SAM" id="SignalP"/>
    </source>
</evidence>
<accession>A0A1H9IFT1</accession>
<evidence type="ECO:0000256" key="4">
    <source>
        <dbReference type="ARBA" id="ARBA00022597"/>
    </source>
</evidence>
<keyword evidence="11" id="KW-1185">Reference proteome</keyword>
<feature type="signal peptide" evidence="9">
    <location>
        <begin position="1"/>
        <end position="23"/>
    </location>
</feature>
<dbReference type="STRING" id="1855383.SAMN05216548_10791"/>
<gene>
    <name evidence="10" type="ORF">SAMN05216548_10791</name>
</gene>
<dbReference type="Gene3D" id="3.40.190.10">
    <property type="entry name" value="Periplasmic binding protein-like II"/>
    <property type="match status" value="2"/>
</dbReference>
<evidence type="ECO:0000313" key="10">
    <source>
        <dbReference type="EMBL" id="SEQ73387.1"/>
    </source>
</evidence>
<sequence>MKFSRALYLSAVFALASAPSSHASAQTADVIHWWTSGSESKAVKVFATEFEKRGGKWIDNAVVGGQPAQALAMSRIAGGQPPAALMWNIGVAVRKLAEQGILTDLDAEAKAGGWADKIPPLIARNASYEGHFVAVPVDIHADNWLWYSTKVLADAGVEPPKTFDEMIASADKIKAKGYIPLAVGGEPWQQALLFRSVMVGVGGKPFYKKVMIDHDADAAAGPEMVKSFDMLRRLKPLTDEGMAGRKWNDTAMLVASDKAAFQIMGDWVKGEFKAAGLTPGKEFGCQLSPGNQDAYIMTVDVFVFPKTNDPDKQKGQQLLANVMMDPEVQVAFNKEKGAIPPRLDADVGSLDMCSQLGKKVVSVQDNQLPNAALAMSADAEGQLGDLVAQFWSDPSMTSEEAAKSFSGIIAGDQ</sequence>
<dbReference type="PANTHER" id="PTHR43649:SF28">
    <property type="entry name" value="BINDING PROTEIN COMPONENT OF ABC SUGAR TRANSPORTER-RELATED"/>
    <property type="match status" value="1"/>
</dbReference>
<protein>
    <recommendedName>
        <fullName evidence="8">Probable sugar-binding periplasmic protein</fullName>
    </recommendedName>
</protein>
<dbReference type="RefSeq" id="WP_092496651.1">
    <property type="nucleotide sequence ID" value="NZ_FOFG01000007.1"/>
</dbReference>
<dbReference type="PANTHER" id="PTHR43649">
    <property type="entry name" value="ARABINOSE-BINDING PROTEIN-RELATED"/>
    <property type="match status" value="1"/>
</dbReference>
<proteinExistence type="inferred from homology"/>
<comment type="similarity">
    <text evidence="2">Belongs to the bacterial solute-binding protein 1 family.</text>
</comment>
<keyword evidence="4" id="KW-0762">Sugar transport</keyword>
<feature type="chain" id="PRO_5011503287" description="Probable sugar-binding periplasmic protein" evidence="9">
    <location>
        <begin position="24"/>
        <end position="413"/>
    </location>
</feature>
<comment type="function">
    <text evidence="7">Part of a binding-protein-dependent transport system for a sugar.</text>
</comment>
<evidence type="ECO:0000256" key="6">
    <source>
        <dbReference type="ARBA" id="ARBA00022764"/>
    </source>
</evidence>
<evidence type="ECO:0000256" key="8">
    <source>
        <dbReference type="ARBA" id="ARBA00049753"/>
    </source>
</evidence>
<dbReference type="Proteomes" id="UP000199647">
    <property type="component" value="Unassembled WGS sequence"/>
</dbReference>
<evidence type="ECO:0000313" key="11">
    <source>
        <dbReference type="Proteomes" id="UP000199647"/>
    </source>
</evidence>
<dbReference type="AlphaFoldDB" id="A0A1H9IFT1"/>
<evidence type="ECO:0000256" key="7">
    <source>
        <dbReference type="ARBA" id="ARBA00049629"/>
    </source>
</evidence>
<name>A0A1H9IFT1_9HYPH</name>
<comment type="subcellular location">
    <subcellularLocation>
        <location evidence="1">Periplasm</location>
    </subcellularLocation>
</comment>
<evidence type="ECO:0000256" key="2">
    <source>
        <dbReference type="ARBA" id="ARBA00008520"/>
    </source>
</evidence>
<dbReference type="Pfam" id="PF01547">
    <property type="entry name" value="SBP_bac_1"/>
    <property type="match status" value="1"/>
</dbReference>
<dbReference type="EMBL" id="FOFG01000007">
    <property type="protein sequence ID" value="SEQ73387.1"/>
    <property type="molecule type" value="Genomic_DNA"/>
</dbReference>
<organism evidence="10 11">
    <name type="scientific">Faunimonas pinastri</name>
    <dbReference type="NCBI Taxonomy" id="1855383"/>
    <lineage>
        <taxon>Bacteria</taxon>
        <taxon>Pseudomonadati</taxon>
        <taxon>Pseudomonadota</taxon>
        <taxon>Alphaproteobacteria</taxon>
        <taxon>Hyphomicrobiales</taxon>
        <taxon>Afifellaceae</taxon>
        <taxon>Faunimonas</taxon>
    </lineage>
</organism>
<evidence type="ECO:0000256" key="3">
    <source>
        <dbReference type="ARBA" id="ARBA00022448"/>
    </source>
</evidence>
<keyword evidence="6" id="KW-0574">Periplasm</keyword>
<dbReference type="SUPFAM" id="SSF53850">
    <property type="entry name" value="Periplasmic binding protein-like II"/>
    <property type="match status" value="1"/>
</dbReference>
<dbReference type="OrthoDB" id="5580590at2"/>